<keyword evidence="5" id="KW-1185">Reference proteome</keyword>
<name>A0ABW3CRY6_9ACTN</name>
<reference evidence="5" key="1">
    <citation type="journal article" date="2019" name="Int. J. Syst. Evol. Microbiol.">
        <title>The Global Catalogue of Microorganisms (GCM) 10K type strain sequencing project: providing services to taxonomists for standard genome sequencing and annotation.</title>
        <authorList>
            <consortium name="The Broad Institute Genomics Platform"/>
            <consortium name="The Broad Institute Genome Sequencing Center for Infectious Disease"/>
            <person name="Wu L."/>
            <person name="Ma J."/>
        </authorList>
    </citation>
    <scope>NUCLEOTIDE SEQUENCE [LARGE SCALE GENOMIC DNA]</scope>
    <source>
        <strain evidence="5">JCM 31696</strain>
    </source>
</reference>
<gene>
    <name evidence="4" type="ORF">ACFQ07_34060</name>
</gene>
<dbReference type="SMART" id="SM00824">
    <property type="entry name" value="PKS_TE"/>
    <property type="match status" value="1"/>
</dbReference>
<dbReference type="InterPro" id="IPR020802">
    <property type="entry name" value="TesA-like"/>
</dbReference>
<evidence type="ECO:0000256" key="2">
    <source>
        <dbReference type="ARBA" id="ARBA00022801"/>
    </source>
</evidence>
<dbReference type="EMBL" id="JBHTIR010004397">
    <property type="protein sequence ID" value="MFD0857279.1"/>
    <property type="molecule type" value="Genomic_DNA"/>
</dbReference>
<dbReference type="InterPro" id="IPR012223">
    <property type="entry name" value="TEII"/>
</dbReference>
<comment type="similarity">
    <text evidence="1">Belongs to the thioesterase family.</text>
</comment>
<comment type="caution">
    <text evidence="4">The sequence shown here is derived from an EMBL/GenBank/DDBJ whole genome shotgun (WGS) entry which is preliminary data.</text>
</comment>
<dbReference type="SUPFAM" id="SSF53474">
    <property type="entry name" value="alpha/beta-Hydrolases"/>
    <property type="match status" value="1"/>
</dbReference>
<sequence>MPYAGGTASAFNSWGERLPAHVDLLAVQYPGRQDRLGEPCVDDVHTLADNVAEALRQVDDRPMALFGHSMGASVAYEVAVRLQSGRGPSVATLFVSGRQPPPRPDGPPEHLDDAAVEAEFRRYGWIDPSIMDDQGLRSLVLPSLVADYRAALAYSREDVVRLPIELVAYAGTTDPGAALTDLLGWSEFTSVGASFQYFEGDHFYLVEREAELIADMVRRLPG</sequence>
<dbReference type="InterPro" id="IPR029058">
    <property type="entry name" value="AB_hydrolase_fold"/>
</dbReference>
<proteinExistence type="inferred from homology"/>
<dbReference type="Gene3D" id="3.40.50.1820">
    <property type="entry name" value="alpha/beta hydrolase"/>
    <property type="match status" value="1"/>
</dbReference>
<dbReference type="PANTHER" id="PTHR11487">
    <property type="entry name" value="THIOESTERASE"/>
    <property type="match status" value="1"/>
</dbReference>
<dbReference type="PANTHER" id="PTHR11487:SF0">
    <property type="entry name" value="S-ACYL FATTY ACID SYNTHASE THIOESTERASE, MEDIUM CHAIN"/>
    <property type="match status" value="1"/>
</dbReference>
<evidence type="ECO:0000313" key="5">
    <source>
        <dbReference type="Proteomes" id="UP001597083"/>
    </source>
</evidence>
<evidence type="ECO:0000313" key="4">
    <source>
        <dbReference type="EMBL" id="MFD0857279.1"/>
    </source>
</evidence>
<dbReference type="Pfam" id="PF00975">
    <property type="entry name" value="Thioesterase"/>
    <property type="match status" value="1"/>
</dbReference>
<dbReference type="Proteomes" id="UP001597083">
    <property type="component" value="Unassembled WGS sequence"/>
</dbReference>
<dbReference type="InterPro" id="IPR001031">
    <property type="entry name" value="Thioesterase"/>
</dbReference>
<feature type="domain" description="Thioesterase TesA-like" evidence="3">
    <location>
        <begin position="2"/>
        <end position="221"/>
    </location>
</feature>
<accession>A0ABW3CRY6</accession>
<evidence type="ECO:0000256" key="1">
    <source>
        <dbReference type="ARBA" id="ARBA00007169"/>
    </source>
</evidence>
<protein>
    <submittedName>
        <fullName evidence="4">Thioesterase II family protein</fullName>
    </submittedName>
</protein>
<organism evidence="4 5">
    <name type="scientific">Actinomadura adrarensis</name>
    <dbReference type="NCBI Taxonomy" id="1819600"/>
    <lineage>
        <taxon>Bacteria</taxon>
        <taxon>Bacillati</taxon>
        <taxon>Actinomycetota</taxon>
        <taxon>Actinomycetes</taxon>
        <taxon>Streptosporangiales</taxon>
        <taxon>Thermomonosporaceae</taxon>
        <taxon>Actinomadura</taxon>
    </lineage>
</organism>
<keyword evidence="2" id="KW-0378">Hydrolase</keyword>
<evidence type="ECO:0000259" key="3">
    <source>
        <dbReference type="SMART" id="SM00824"/>
    </source>
</evidence>